<keyword evidence="5" id="KW-1185">Reference proteome</keyword>
<feature type="compositionally biased region" description="Low complexity" evidence="2">
    <location>
        <begin position="146"/>
        <end position="165"/>
    </location>
</feature>
<dbReference type="Proteomes" id="UP001189429">
    <property type="component" value="Unassembled WGS sequence"/>
</dbReference>
<sequence length="252" mass="26090">MADVTELTLIVGNLPKSLNRDQIMDWLNDLGYGESYDFLYVPRCFKTNTNKGYMFINFMQKVIGFRFAGALHGAATGSGSSRFVVSLSETQGIERSLAKLRKSSSRRIKNPQAQAYVRHSVDPESSTAPRGGPKPSTGPAQDPNVCACAPGPRPAAGGTAAWGRPVPRHSARAAPAAACAFGLGGAPRPGAATAPRAGPAGLFGGRRGEARPAGAGCFGAPAAEHRLAPPAVAELELGGDPGRGTAVLRLSL</sequence>
<reference evidence="4" key="1">
    <citation type="submission" date="2023-10" db="EMBL/GenBank/DDBJ databases">
        <authorList>
            <person name="Chen Y."/>
            <person name="Shah S."/>
            <person name="Dougan E. K."/>
            <person name="Thang M."/>
            <person name="Chan C."/>
        </authorList>
    </citation>
    <scope>NUCLEOTIDE SEQUENCE [LARGE SCALE GENOMIC DNA]</scope>
</reference>
<evidence type="ECO:0000313" key="5">
    <source>
        <dbReference type="Proteomes" id="UP001189429"/>
    </source>
</evidence>
<name>A0ABN9X4T5_9DINO</name>
<feature type="domain" description="RRM" evidence="3">
    <location>
        <begin position="7"/>
        <end position="90"/>
    </location>
</feature>
<dbReference type="EMBL" id="CAUYUJ010019688">
    <property type="protein sequence ID" value="CAK0892939.1"/>
    <property type="molecule type" value="Genomic_DNA"/>
</dbReference>
<evidence type="ECO:0000256" key="2">
    <source>
        <dbReference type="SAM" id="MobiDB-lite"/>
    </source>
</evidence>
<organism evidence="4 5">
    <name type="scientific">Prorocentrum cordatum</name>
    <dbReference type="NCBI Taxonomy" id="2364126"/>
    <lineage>
        <taxon>Eukaryota</taxon>
        <taxon>Sar</taxon>
        <taxon>Alveolata</taxon>
        <taxon>Dinophyceae</taxon>
        <taxon>Prorocentrales</taxon>
        <taxon>Prorocentraceae</taxon>
        <taxon>Prorocentrum</taxon>
    </lineage>
</organism>
<dbReference type="InterPro" id="IPR007201">
    <property type="entry name" value="Mei2-like_Rrm_C"/>
</dbReference>
<dbReference type="Pfam" id="PF04059">
    <property type="entry name" value="RRM_2"/>
    <property type="match status" value="1"/>
</dbReference>
<dbReference type="PROSITE" id="PS50102">
    <property type="entry name" value="RRM"/>
    <property type="match status" value="1"/>
</dbReference>
<dbReference type="Gene3D" id="3.30.70.330">
    <property type="match status" value="1"/>
</dbReference>
<dbReference type="InterPro" id="IPR000504">
    <property type="entry name" value="RRM_dom"/>
</dbReference>
<proteinExistence type="predicted"/>
<evidence type="ECO:0000313" key="4">
    <source>
        <dbReference type="EMBL" id="CAK0892939.1"/>
    </source>
</evidence>
<gene>
    <name evidence="4" type="ORF">PCOR1329_LOCUS72454</name>
</gene>
<evidence type="ECO:0000256" key="1">
    <source>
        <dbReference type="PROSITE-ProRule" id="PRU00176"/>
    </source>
</evidence>
<feature type="region of interest" description="Disordered" evidence="2">
    <location>
        <begin position="102"/>
        <end position="168"/>
    </location>
</feature>
<evidence type="ECO:0000259" key="3">
    <source>
        <dbReference type="PROSITE" id="PS50102"/>
    </source>
</evidence>
<keyword evidence="1" id="KW-0694">RNA-binding</keyword>
<comment type="caution">
    <text evidence="4">The sequence shown here is derived from an EMBL/GenBank/DDBJ whole genome shotgun (WGS) entry which is preliminary data.</text>
</comment>
<protein>
    <recommendedName>
        <fullName evidence="3">RRM domain-containing protein</fullName>
    </recommendedName>
</protein>
<dbReference type="SUPFAM" id="SSF54928">
    <property type="entry name" value="RNA-binding domain, RBD"/>
    <property type="match status" value="1"/>
</dbReference>
<dbReference type="InterPro" id="IPR035979">
    <property type="entry name" value="RBD_domain_sf"/>
</dbReference>
<dbReference type="InterPro" id="IPR012677">
    <property type="entry name" value="Nucleotide-bd_a/b_plait_sf"/>
</dbReference>
<accession>A0ABN9X4T5</accession>